<evidence type="ECO:0000259" key="7">
    <source>
        <dbReference type="PROSITE" id="PS51266"/>
    </source>
</evidence>
<dbReference type="GO" id="GO:0008270">
    <property type="term" value="F:zinc ion binding"/>
    <property type="evidence" value="ECO:0007669"/>
    <property type="project" value="UniProtKB-KW"/>
</dbReference>
<dbReference type="SMART" id="SM00184">
    <property type="entry name" value="RING"/>
    <property type="match status" value="1"/>
</dbReference>
<dbReference type="PANTHER" id="PTHR21319">
    <property type="entry name" value="RING FINGER AND CHY ZINC FINGER DOMAIN-CONTAINING PROTEIN 1"/>
    <property type="match status" value="1"/>
</dbReference>
<dbReference type="Pfam" id="PF14599">
    <property type="entry name" value="zinc_ribbon_6"/>
    <property type="match status" value="1"/>
</dbReference>
<dbReference type="GO" id="GO:0006511">
    <property type="term" value="P:ubiquitin-dependent protein catabolic process"/>
    <property type="evidence" value="ECO:0007669"/>
    <property type="project" value="TreeGrafter"/>
</dbReference>
<evidence type="ECO:0000313" key="10">
    <source>
        <dbReference type="Proteomes" id="UP000001294"/>
    </source>
</evidence>
<dbReference type="PROSITE" id="PS51266">
    <property type="entry name" value="ZF_CHY"/>
    <property type="match status" value="1"/>
</dbReference>
<proteinExistence type="predicted"/>
<dbReference type="InterPro" id="IPR001841">
    <property type="entry name" value="Znf_RING"/>
</dbReference>
<keyword evidence="3" id="KW-0862">Zinc</keyword>
<keyword evidence="10" id="KW-1185">Reference proteome</keyword>
<dbReference type="Pfam" id="PF13639">
    <property type="entry name" value="zf-RING_2"/>
    <property type="match status" value="1"/>
</dbReference>
<evidence type="ECO:0000256" key="1">
    <source>
        <dbReference type="ARBA" id="ARBA00022723"/>
    </source>
</evidence>
<protein>
    <submittedName>
        <fullName evidence="9">CHY and RING finger domain protein, putative</fullName>
    </submittedName>
</protein>
<dbReference type="SUPFAM" id="SSF57850">
    <property type="entry name" value="RING/U-box"/>
    <property type="match status" value="1"/>
</dbReference>
<dbReference type="HOGENOM" id="CLU_013368_4_3_1"/>
<dbReference type="PhylomeDB" id="B6QRE1"/>
<dbReference type="Gene3D" id="2.20.28.10">
    <property type="match status" value="1"/>
</dbReference>
<dbReference type="GO" id="GO:0016567">
    <property type="term" value="P:protein ubiquitination"/>
    <property type="evidence" value="ECO:0007669"/>
    <property type="project" value="TreeGrafter"/>
</dbReference>
<dbReference type="Gene3D" id="3.30.40.10">
    <property type="entry name" value="Zinc/RING finger domain, C3HC4 (zinc finger)"/>
    <property type="match status" value="1"/>
</dbReference>
<dbReference type="GO" id="GO:0005634">
    <property type="term" value="C:nucleus"/>
    <property type="evidence" value="ECO:0007669"/>
    <property type="project" value="TreeGrafter"/>
</dbReference>
<feature type="region of interest" description="Disordered" evidence="5">
    <location>
        <begin position="668"/>
        <end position="716"/>
    </location>
</feature>
<feature type="compositionally biased region" description="Acidic residues" evidence="5">
    <location>
        <begin position="675"/>
        <end position="709"/>
    </location>
</feature>
<evidence type="ECO:0000259" key="8">
    <source>
        <dbReference type="PROSITE" id="PS51270"/>
    </source>
</evidence>
<dbReference type="InterPro" id="IPR037274">
    <property type="entry name" value="Znf_CHY_sf"/>
</dbReference>
<dbReference type="Proteomes" id="UP000001294">
    <property type="component" value="Unassembled WGS sequence"/>
</dbReference>
<dbReference type="PANTHER" id="PTHR21319:SF0">
    <property type="entry name" value="AND RING FINGER DOMAIN PROTEIN, PUTATIVE (AFU_ORTHOLOGUE AFUA_1G08900)-RELATED"/>
    <property type="match status" value="1"/>
</dbReference>
<gene>
    <name evidence="9" type="ORF">PMAA_046090</name>
</gene>
<feature type="compositionally biased region" description="Polar residues" evidence="5">
    <location>
        <begin position="209"/>
        <end position="220"/>
    </location>
</feature>
<dbReference type="VEuPathDB" id="FungiDB:PMAA_046090"/>
<feature type="domain" description="RING-type" evidence="6">
    <location>
        <begin position="444"/>
        <end position="486"/>
    </location>
</feature>
<dbReference type="InterPro" id="IPR013083">
    <property type="entry name" value="Znf_RING/FYVE/PHD"/>
</dbReference>
<evidence type="ECO:0000256" key="3">
    <source>
        <dbReference type="ARBA" id="ARBA00022833"/>
    </source>
</evidence>
<dbReference type="SUPFAM" id="SSF161245">
    <property type="entry name" value="Zinc hairpin stack"/>
    <property type="match status" value="1"/>
</dbReference>
<reference evidence="10" key="1">
    <citation type="journal article" date="2015" name="Genome Announc.">
        <title>Genome sequence of the AIDS-associated pathogen Penicillium marneffei (ATCC18224) and its near taxonomic relative Talaromyces stipitatus (ATCC10500).</title>
        <authorList>
            <person name="Nierman W.C."/>
            <person name="Fedorova-Abrams N.D."/>
            <person name="Andrianopoulos A."/>
        </authorList>
    </citation>
    <scope>NUCLEOTIDE SEQUENCE [LARGE SCALE GENOMIC DNA]</scope>
    <source>
        <strain evidence="10">ATCC 18224 / CBS 334.59 / QM 7333</strain>
    </source>
</reference>
<name>B6QRE1_TALMQ</name>
<evidence type="ECO:0000313" key="9">
    <source>
        <dbReference type="EMBL" id="EEA20787.1"/>
    </source>
</evidence>
<evidence type="ECO:0000256" key="4">
    <source>
        <dbReference type="PROSITE-ProRule" id="PRU00601"/>
    </source>
</evidence>
<dbReference type="PROSITE" id="PS51270">
    <property type="entry name" value="ZF_CTCHY"/>
    <property type="match status" value="1"/>
</dbReference>
<dbReference type="GO" id="GO:0061630">
    <property type="term" value="F:ubiquitin protein ligase activity"/>
    <property type="evidence" value="ECO:0007669"/>
    <property type="project" value="TreeGrafter"/>
</dbReference>
<organism evidence="9 10">
    <name type="scientific">Talaromyces marneffei (strain ATCC 18224 / CBS 334.59 / QM 7333)</name>
    <name type="common">Penicillium marneffei</name>
    <dbReference type="NCBI Taxonomy" id="441960"/>
    <lineage>
        <taxon>Eukaryota</taxon>
        <taxon>Fungi</taxon>
        <taxon>Dikarya</taxon>
        <taxon>Ascomycota</taxon>
        <taxon>Pezizomycotina</taxon>
        <taxon>Eurotiomycetes</taxon>
        <taxon>Eurotiomycetidae</taxon>
        <taxon>Eurotiales</taxon>
        <taxon>Trichocomaceae</taxon>
        <taxon>Talaromyces</taxon>
        <taxon>Talaromyces sect. Talaromyces</taxon>
    </lineage>
</organism>
<dbReference type="EMBL" id="DS995904">
    <property type="protein sequence ID" value="EEA20787.1"/>
    <property type="molecule type" value="Genomic_DNA"/>
</dbReference>
<feature type="region of interest" description="Disordered" evidence="5">
    <location>
        <begin position="101"/>
        <end position="153"/>
    </location>
</feature>
<accession>B6QRE1</accession>
<dbReference type="InterPro" id="IPR039512">
    <property type="entry name" value="RCHY1_zinc-ribbon"/>
</dbReference>
<dbReference type="SUPFAM" id="SSF161219">
    <property type="entry name" value="CHY zinc finger-like"/>
    <property type="match status" value="1"/>
</dbReference>
<feature type="region of interest" description="Disordered" evidence="5">
    <location>
        <begin position="208"/>
        <end position="231"/>
    </location>
</feature>
<dbReference type="InterPro" id="IPR017921">
    <property type="entry name" value="Znf_CTCHY"/>
</dbReference>
<dbReference type="PROSITE" id="PS50089">
    <property type="entry name" value="ZF_RING_2"/>
    <property type="match status" value="1"/>
</dbReference>
<dbReference type="InterPro" id="IPR008913">
    <property type="entry name" value="Znf_CHY"/>
</dbReference>
<feature type="region of interest" description="Disordered" evidence="5">
    <location>
        <begin position="592"/>
        <end position="623"/>
    </location>
</feature>
<evidence type="ECO:0000256" key="2">
    <source>
        <dbReference type="ARBA" id="ARBA00022771"/>
    </source>
</evidence>
<feature type="domain" description="CTCHY-type" evidence="8">
    <location>
        <begin position="377"/>
        <end position="443"/>
    </location>
</feature>
<dbReference type="CDD" id="cd16464">
    <property type="entry name" value="RING-H2_Pirh2-like"/>
    <property type="match status" value="1"/>
</dbReference>
<sequence length="716" mass="80781">MSDYISSLLIEPILRHARRFSQFPEPSVFDDESVPPSPRTYDLDEPAQSALLQFSIPSTQKLDNDDPHSVTRSAFLDADLDCVQRRVVACRASGFNDDLRRTMDESQRQPVTGGEDAREPQSHLVMDTDTGNHTDRLSATGTVSTPNDAISDRYHSPKLRELPEDDGMADLRRRIHAIRDNDASGIQKARLIHSLMIESYEAARATFSERPTSLSQSPTRIRSREHSTASSLPRIRRLSNMSFDDLIERSTAASVREYYNVSTEDLEPTFAPKDIDLTTGNIEESPAANPVPAIENDDNLSNSDYADEDIQVLGCLHYKRNVKLQCYTCKKWYTCRFCHNQSEDHALERQKTENMLCMLCGLPQPAAQWCKGCGERAASYFCAVCKLWDNDSSKSIYHCHDCGICRIGQGIGKDFYHCKTCSVCIPISIENTHRCIERSTQCDCPICGEYMFTSPDTVVFMRCGHSIHQKCYDEFSKTSYRCPICSKSIMNLEARFRNLDRTIESQPMPIEFEDTRAMIYCNDCGAKSNVPYHWLGLKCDLCESYNTAQLRLLSGTDETSESELALRTRAIPVNIPDSSCDPMSATSLGVEPFERTDANARWRPSTATSTDGRPRQRAVSPTIGNYFEMSRDSTWAASIFSRRQSEGGNGDEEAGFWATSPLRKYTFFRKNSGSSDEESDSDNESGTTDEIEDEDDNDVEEDEEDEIDAIEIFGHR</sequence>
<dbReference type="Pfam" id="PF05495">
    <property type="entry name" value="zf-CHY"/>
    <property type="match status" value="1"/>
</dbReference>
<feature type="domain" description="CHY-type" evidence="7">
    <location>
        <begin position="308"/>
        <end position="375"/>
    </location>
</feature>
<evidence type="ECO:0000259" key="6">
    <source>
        <dbReference type="PROSITE" id="PS50089"/>
    </source>
</evidence>
<keyword evidence="1" id="KW-0479">Metal-binding</keyword>
<dbReference type="InterPro" id="IPR037275">
    <property type="entry name" value="Znf_CTCHY_sf"/>
</dbReference>
<dbReference type="OrthoDB" id="411372at2759"/>
<feature type="compositionally biased region" description="Polar residues" evidence="5">
    <location>
        <begin position="137"/>
        <end position="148"/>
    </location>
</feature>
<keyword evidence="2 4" id="KW-0863">Zinc-finger</keyword>
<evidence type="ECO:0000256" key="5">
    <source>
        <dbReference type="SAM" id="MobiDB-lite"/>
    </source>
</evidence>
<dbReference type="STRING" id="441960.B6QRE1"/>
<dbReference type="AlphaFoldDB" id="B6QRE1"/>